<comment type="caution">
    <text evidence="1">The sequence shown here is derived from an EMBL/GenBank/DDBJ whole genome shotgun (WGS) entry which is preliminary data.</text>
</comment>
<keyword evidence="2" id="KW-1185">Reference proteome</keyword>
<dbReference type="Proteomes" id="UP001595191">
    <property type="component" value="Unassembled WGS sequence"/>
</dbReference>
<gene>
    <name evidence="1" type="ORF">ACEZ3G_15800</name>
</gene>
<dbReference type="EMBL" id="JBHFPV010000006">
    <property type="protein sequence ID" value="MFH6604950.1"/>
    <property type="molecule type" value="Genomic_DNA"/>
</dbReference>
<reference evidence="1" key="1">
    <citation type="submission" date="2024-09" db="EMBL/GenBank/DDBJ databases">
        <authorList>
            <person name="Liu J."/>
        </authorList>
    </citation>
    <scope>NUCLEOTIDE SEQUENCE</scope>
    <source>
        <strain evidence="1">NBU2967</strain>
    </source>
</reference>
<evidence type="ECO:0000313" key="1">
    <source>
        <dbReference type="EMBL" id="MFH6604950.1"/>
    </source>
</evidence>
<name>A0ACC7LN20_9FLAO</name>
<evidence type="ECO:0000313" key="2">
    <source>
        <dbReference type="Proteomes" id="UP001595191"/>
    </source>
</evidence>
<organism evidence="1 2">
    <name type="scientific">Meishania litoralis</name>
    <dbReference type="NCBI Taxonomy" id="3434685"/>
    <lineage>
        <taxon>Bacteria</taxon>
        <taxon>Pseudomonadati</taxon>
        <taxon>Bacteroidota</taxon>
        <taxon>Flavobacteriia</taxon>
        <taxon>Flavobacteriales</taxon>
        <taxon>Flavobacteriaceae</taxon>
        <taxon>Meishania</taxon>
    </lineage>
</organism>
<protein>
    <submittedName>
        <fullName evidence="1">Peptidoglycan bridge formation glycyltransferase FemA/FemB family protein</fullName>
    </submittedName>
</protein>
<sequence>MISIIQEEKTWKTTLKRFDSYDFYHTYDYHVISKKDDEKPILVLFENNGQVLAIPFLMRSIPGTEFFDLTSVYGYAGPVCDNIKNNHDFALAFNRFLKEKNIVSIFSRLHPFIKGQEDVLKGLGQTPTIGKVVNIDLTSDLAQQRTQYSKSTKNRTNKCRKLCTIRKAKTDEDIDTFIDIYYENMDRLSASKDYYFSRNYFFDFMKCDDFETEILMVFHNEDDVAIAASMFVKTNSYVQFHLSGSRTSYLHLAPANVFLDEMRVLATNDGYDYFNLGGGLGGREDSLFDFKSSFSNDYRDFKVWKYIVNNEVYNELSKNKIGVDNESFFPLYRK</sequence>
<accession>A0ACC7LN20</accession>
<proteinExistence type="predicted"/>